<reference evidence="1" key="1">
    <citation type="journal article" date="2012" name="PLoS ONE">
        <title>Gene sets for utilization of primary and secondary nutrition supplies in the distal gut of endangered iberian lynx.</title>
        <authorList>
            <person name="Alcaide M."/>
            <person name="Messina E."/>
            <person name="Richter M."/>
            <person name="Bargiela R."/>
            <person name="Peplies J."/>
            <person name="Huws S.A."/>
            <person name="Newbold C.J."/>
            <person name="Golyshin P.N."/>
            <person name="Simon M.A."/>
            <person name="Lopez G."/>
            <person name="Yakimov M.M."/>
            <person name="Ferrer M."/>
        </authorList>
    </citation>
    <scope>NUCLEOTIDE SEQUENCE</scope>
</reference>
<organism evidence="1">
    <name type="scientific">gut metagenome</name>
    <dbReference type="NCBI Taxonomy" id="749906"/>
    <lineage>
        <taxon>unclassified sequences</taxon>
        <taxon>metagenomes</taxon>
        <taxon>organismal metagenomes</taxon>
    </lineage>
</organism>
<protein>
    <submittedName>
        <fullName evidence="1">Uncharacterized protein</fullName>
    </submittedName>
</protein>
<dbReference type="EMBL" id="AMCI01001812">
    <property type="protein sequence ID" value="EJX04424.1"/>
    <property type="molecule type" value="Genomic_DNA"/>
</dbReference>
<name>J9GC44_9ZZZZ</name>
<gene>
    <name evidence="1" type="ORF">EVA_07466</name>
</gene>
<dbReference type="AlphaFoldDB" id="J9GC44"/>
<sequence length="204" mass="22891">MPKIPSIRKIEVRRCDLKVFLKPAGKTAGAEVVLAKKIKEGRPKGILKKGTLEKKNDLLFLGVPKGTFYAVARSYLVQDGKKVYSPWSKGKKFTVKSERISKAPKIVSASLWGKTLSVQVALPKGVQGADWVLAEDYYTYRDGKKKLCYQPIEYVQIQKNKTGSRLTFSNLKPGTYYLFGHSYIKGFKKTLSDWSAGRKVVVLP</sequence>
<proteinExistence type="predicted"/>
<evidence type="ECO:0000313" key="1">
    <source>
        <dbReference type="EMBL" id="EJX04424.1"/>
    </source>
</evidence>
<comment type="caution">
    <text evidence="1">The sequence shown here is derived from an EMBL/GenBank/DDBJ whole genome shotgun (WGS) entry which is preliminary data.</text>
</comment>
<accession>J9GC44</accession>